<keyword evidence="2" id="KW-1133">Transmembrane helix</keyword>
<name>A0A9X3X760_9BACT</name>
<feature type="domain" description="Heparan-alpha-glucosaminide N-acetyltransferase catalytic" evidence="3">
    <location>
        <begin position="25"/>
        <end position="244"/>
    </location>
</feature>
<dbReference type="PANTHER" id="PTHR40407">
    <property type="entry name" value="MEMBRANE PROTEIN-LIKE PROTEIN"/>
    <property type="match status" value="1"/>
</dbReference>
<feature type="transmembrane region" description="Helical" evidence="2">
    <location>
        <begin position="238"/>
        <end position="256"/>
    </location>
</feature>
<dbReference type="EMBL" id="JAGTJJ010000025">
    <property type="protein sequence ID" value="MDC3985034.1"/>
    <property type="molecule type" value="Genomic_DNA"/>
</dbReference>
<feature type="transmembrane region" description="Helical" evidence="2">
    <location>
        <begin position="287"/>
        <end position="305"/>
    </location>
</feature>
<feature type="transmembrane region" description="Helical" evidence="2">
    <location>
        <begin position="102"/>
        <end position="124"/>
    </location>
</feature>
<dbReference type="AlphaFoldDB" id="A0A9X3X760"/>
<evidence type="ECO:0000256" key="1">
    <source>
        <dbReference type="SAM" id="MobiDB-lite"/>
    </source>
</evidence>
<feature type="transmembrane region" description="Helical" evidence="2">
    <location>
        <begin position="71"/>
        <end position="90"/>
    </location>
</feature>
<feature type="transmembrane region" description="Helical" evidence="2">
    <location>
        <begin position="365"/>
        <end position="384"/>
    </location>
</feature>
<dbReference type="RefSeq" id="WP_272459127.1">
    <property type="nucleotide sequence ID" value="NZ_JAGTJJ010000025.1"/>
</dbReference>
<keyword evidence="2" id="KW-0472">Membrane</keyword>
<comment type="caution">
    <text evidence="4">The sequence shown here is derived from an EMBL/GenBank/DDBJ whole genome shotgun (WGS) entry which is preliminary data.</text>
</comment>
<proteinExistence type="predicted"/>
<dbReference type="PANTHER" id="PTHR40407:SF1">
    <property type="entry name" value="HEPARAN-ALPHA-GLUCOSAMINIDE N-ACETYLTRANSFERASE CATALYTIC DOMAIN-CONTAINING PROTEIN"/>
    <property type="match status" value="1"/>
</dbReference>
<keyword evidence="2" id="KW-0812">Transmembrane</keyword>
<dbReference type="InterPro" id="IPR012429">
    <property type="entry name" value="HGSNAT_cat"/>
</dbReference>
<feature type="transmembrane region" description="Helical" evidence="2">
    <location>
        <begin position="325"/>
        <end position="345"/>
    </location>
</feature>
<evidence type="ECO:0000313" key="5">
    <source>
        <dbReference type="Proteomes" id="UP001151081"/>
    </source>
</evidence>
<dbReference type="Pfam" id="PF07786">
    <property type="entry name" value="HGSNAT_cat"/>
    <property type="match status" value="1"/>
</dbReference>
<dbReference type="Proteomes" id="UP001151081">
    <property type="component" value="Unassembled WGS sequence"/>
</dbReference>
<feature type="region of interest" description="Disordered" evidence="1">
    <location>
        <begin position="1"/>
        <end position="21"/>
    </location>
</feature>
<sequence>MTSLSLEVDGASAAENPTKPVEKARNDAVDVLRGLVMILMAIDHVRDFVGPQVDFRIDLTKTSAALFFTRWITHFCAPVFVLLAGTSAYLQAARGKSRSELSWFLLTRGAWLVLLEITVIRIGWTFDLGYHVTPLQVIWAIGWSMIALAGLVHLPVRVVAAIGVAMIAGHNLLDGVSFAKGSALDVVWSILHTSRPFEPVPGHYVFIAYPLVPWIGVMAAGYGLGALFEAAPGERRAWLYKLGAALTLSFVVVRGLNVYGDPLPWTSQGSALATTLSFLNCRKYPPSLSYLLMTLGPALVALGALEGRELPGKRILLVFGRAPLFYYILHLFLAHASAAILHYAIHGDEVFTWQHMGLPAKAQHGLPFVYGTTLVVVAALYPLCRWFAELKRRRRDLAFLSYL</sequence>
<organism evidence="4 5">
    <name type="scientific">Polyangium jinanense</name>
    <dbReference type="NCBI Taxonomy" id="2829994"/>
    <lineage>
        <taxon>Bacteria</taxon>
        <taxon>Pseudomonadati</taxon>
        <taxon>Myxococcota</taxon>
        <taxon>Polyangia</taxon>
        <taxon>Polyangiales</taxon>
        <taxon>Polyangiaceae</taxon>
        <taxon>Polyangium</taxon>
    </lineage>
</organism>
<reference evidence="4 5" key="1">
    <citation type="submission" date="2021-04" db="EMBL/GenBank/DDBJ databases">
        <title>Genome analysis of Polyangium sp.</title>
        <authorList>
            <person name="Li Y."/>
            <person name="Wang J."/>
        </authorList>
    </citation>
    <scope>NUCLEOTIDE SEQUENCE [LARGE SCALE GENOMIC DNA]</scope>
    <source>
        <strain evidence="4 5">SDU14</strain>
    </source>
</reference>
<evidence type="ECO:0000313" key="4">
    <source>
        <dbReference type="EMBL" id="MDC3985034.1"/>
    </source>
</evidence>
<feature type="transmembrane region" description="Helical" evidence="2">
    <location>
        <begin position="136"/>
        <end position="160"/>
    </location>
</feature>
<evidence type="ECO:0000259" key="3">
    <source>
        <dbReference type="Pfam" id="PF07786"/>
    </source>
</evidence>
<feature type="transmembrane region" description="Helical" evidence="2">
    <location>
        <begin position="211"/>
        <end position="231"/>
    </location>
</feature>
<keyword evidence="5" id="KW-1185">Reference proteome</keyword>
<evidence type="ECO:0000256" key="2">
    <source>
        <dbReference type="SAM" id="Phobius"/>
    </source>
</evidence>
<gene>
    <name evidence="4" type="ORF">KEG57_31430</name>
</gene>
<accession>A0A9X3X760</accession>
<protein>
    <submittedName>
        <fullName evidence="4">DUF1624 domain-containing protein</fullName>
    </submittedName>
</protein>